<protein>
    <submittedName>
        <fullName evidence="3">Uncharacterized protein</fullName>
    </submittedName>
</protein>
<sequence length="578" mass="65165">MAESMKFQQLSPSKPYQLKHAESDTTSVCASGENCSNTLDIEENPNPVLGEELRSSNDEEGEVTTVASSRHENDENIQESASSSVPSERDKLAELPASTTFSAQRVFSLSRKVNTDTSSLHTHESFTSSLNHPKFRPADSDNSLHAKSRELLPKRVSFDNDRLSVSSSNHNVKGAFGMSHSLPITRTEEQQSVNAKARSLSLSRARSPSPALRALFHKPHPREEPFLPIDPYKANICSVPKNLEHLLLQLFRQAYRHVLLRLPSIYFSRVSRVFTDAELSRPEVERMIERRNQIDGSHWPADHDWIDPNVSPAMIRFKESWEGFIESVLKEWKTLNVISALLLTAVLAILQIEGVSRSLVIRSSASLSLICGLMSLVYGGVYILRFATMKSMYRAFIWAEEAQQATSLVWNIWVLLSMPAVWIAWSMLFFCISILAFVWEQPNAFSFDDIFTENDALTREALWKARFSSTGAAIVPKVLVSFVFILGLLYFALVIRTFRSWRDTGISQGVRNSMEIGRWTTRSPSPGKEIANMIQQAREGSEKQGNVEVQIEGKACQSNSKMVEQKKSRRTRSVESCQ</sequence>
<evidence type="ECO:0000256" key="2">
    <source>
        <dbReference type="SAM" id="Phobius"/>
    </source>
</evidence>
<dbReference type="EMBL" id="BPWL01000002">
    <property type="protein sequence ID" value="GJJ07955.1"/>
    <property type="molecule type" value="Genomic_DNA"/>
</dbReference>
<feature type="region of interest" description="Disordered" evidence="1">
    <location>
        <begin position="28"/>
        <end position="91"/>
    </location>
</feature>
<keyword evidence="2" id="KW-0812">Transmembrane</keyword>
<feature type="transmembrane region" description="Helical" evidence="2">
    <location>
        <begin position="408"/>
        <end position="439"/>
    </location>
</feature>
<proteinExistence type="predicted"/>
<name>A0AAV5A4L3_9AGAM</name>
<dbReference type="AlphaFoldDB" id="A0AAV5A4L3"/>
<gene>
    <name evidence="3" type="ORF">Clacol_002162</name>
</gene>
<feature type="transmembrane region" description="Helical" evidence="2">
    <location>
        <begin position="474"/>
        <end position="495"/>
    </location>
</feature>
<comment type="caution">
    <text evidence="3">The sequence shown here is derived from an EMBL/GenBank/DDBJ whole genome shotgun (WGS) entry which is preliminary data.</text>
</comment>
<accession>A0AAV5A4L3</accession>
<feature type="transmembrane region" description="Helical" evidence="2">
    <location>
        <begin position="364"/>
        <end position="387"/>
    </location>
</feature>
<keyword evidence="2" id="KW-0472">Membrane</keyword>
<evidence type="ECO:0000256" key="1">
    <source>
        <dbReference type="SAM" id="MobiDB-lite"/>
    </source>
</evidence>
<feature type="compositionally biased region" description="Polar residues" evidence="1">
    <location>
        <begin position="115"/>
        <end position="131"/>
    </location>
</feature>
<keyword evidence="4" id="KW-1185">Reference proteome</keyword>
<reference evidence="3" key="1">
    <citation type="submission" date="2021-10" db="EMBL/GenBank/DDBJ databases">
        <title>De novo Genome Assembly of Clathrus columnatus (Basidiomycota, Fungi) Using Illumina and Nanopore Sequence Data.</title>
        <authorList>
            <person name="Ogiso-Tanaka E."/>
            <person name="Itagaki H."/>
            <person name="Hosoya T."/>
            <person name="Hosaka K."/>
        </authorList>
    </citation>
    <scope>NUCLEOTIDE SEQUENCE</scope>
    <source>
        <strain evidence="3">MO-923</strain>
    </source>
</reference>
<feature type="compositionally biased region" description="Polar residues" evidence="1">
    <location>
        <begin position="28"/>
        <end position="39"/>
    </location>
</feature>
<evidence type="ECO:0000313" key="4">
    <source>
        <dbReference type="Proteomes" id="UP001050691"/>
    </source>
</evidence>
<feature type="region of interest" description="Disordered" evidence="1">
    <location>
        <begin position="558"/>
        <end position="578"/>
    </location>
</feature>
<dbReference type="Proteomes" id="UP001050691">
    <property type="component" value="Unassembled WGS sequence"/>
</dbReference>
<evidence type="ECO:0000313" key="3">
    <source>
        <dbReference type="EMBL" id="GJJ07955.1"/>
    </source>
</evidence>
<feature type="region of interest" description="Disordered" evidence="1">
    <location>
        <begin position="115"/>
        <end position="142"/>
    </location>
</feature>
<keyword evidence="2" id="KW-1133">Transmembrane helix</keyword>
<organism evidence="3 4">
    <name type="scientific">Clathrus columnatus</name>
    <dbReference type="NCBI Taxonomy" id="1419009"/>
    <lineage>
        <taxon>Eukaryota</taxon>
        <taxon>Fungi</taxon>
        <taxon>Dikarya</taxon>
        <taxon>Basidiomycota</taxon>
        <taxon>Agaricomycotina</taxon>
        <taxon>Agaricomycetes</taxon>
        <taxon>Phallomycetidae</taxon>
        <taxon>Phallales</taxon>
        <taxon>Clathraceae</taxon>
        <taxon>Clathrus</taxon>
    </lineage>
</organism>